<gene>
    <name evidence="5" type="ORF">Tci_000975</name>
</gene>
<dbReference type="AlphaFoldDB" id="A0A699GHM1"/>
<accession>A0A699GHM1</accession>
<comment type="similarity">
    <text evidence="2">Belongs to the HAK/KUP transporter (TC 2.A.72.3) family.</text>
</comment>
<evidence type="ECO:0000259" key="4">
    <source>
        <dbReference type="Pfam" id="PF02705"/>
    </source>
</evidence>
<dbReference type="InterPro" id="IPR053951">
    <property type="entry name" value="K_trans_N"/>
</dbReference>
<proteinExistence type="inferred from homology"/>
<feature type="transmembrane region" description="Helical" evidence="3">
    <location>
        <begin position="28"/>
        <end position="52"/>
    </location>
</feature>
<evidence type="ECO:0000313" key="5">
    <source>
        <dbReference type="EMBL" id="GEU28997.1"/>
    </source>
</evidence>
<dbReference type="PANTHER" id="PTHR30540">
    <property type="entry name" value="OSMOTIC STRESS POTASSIUM TRANSPORTER"/>
    <property type="match status" value="1"/>
</dbReference>
<sequence length="282" mass="31167">MGSSWVWSGKPTLEDVDYFLKKTQKGGWMSLGGILLCITGSEAMYADLGTFFTIIDQEKIRWSVLGISILAVVVGSQAIITGTFSIIRQCSALGCFPRVKIIHTSPNDKHGQIYIPEINWTLMLLCLAIIIGFRDTKHISNAGAAHEEVPLSFMNNVDTSSMSNRRLHVGNISDGHDNSLPMKQTCSVQTRLLKVVVVHRLCVKKLAALVSIRQSDSTLRCHQQLPSATCVRRHMSPTFTNSADAPSRGSLGSQHCGALFWYEERINHSSRNAVLQVFLPNL</sequence>
<feature type="domain" description="K+ potassium transporter integral membrane" evidence="4">
    <location>
        <begin position="50"/>
        <end position="142"/>
    </location>
</feature>
<dbReference type="GO" id="GO:0005886">
    <property type="term" value="C:plasma membrane"/>
    <property type="evidence" value="ECO:0007669"/>
    <property type="project" value="UniProtKB-SubCell"/>
</dbReference>
<feature type="transmembrane region" description="Helical" evidence="3">
    <location>
        <begin position="64"/>
        <end position="87"/>
    </location>
</feature>
<comment type="subcellular location">
    <subcellularLocation>
        <location evidence="1">Cell membrane</location>
        <topology evidence="1">Multi-pass membrane protein</topology>
    </subcellularLocation>
</comment>
<dbReference type="GO" id="GO:0015079">
    <property type="term" value="F:potassium ion transmembrane transporter activity"/>
    <property type="evidence" value="ECO:0007669"/>
    <property type="project" value="InterPro"/>
</dbReference>
<reference evidence="5" key="1">
    <citation type="journal article" date="2019" name="Sci. Rep.">
        <title>Draft genome of Tanacetum cinerariifolium, the natural source of mosquito coil.</title>
        <authorList>
            <person name="Yamashiro T."/>
            <person name="Shiraishi A."/>
            <person name="Satake H."/>
            <person name="Nakayama K."/>
        </authorList>
    </citation>
    <scope>NUCLEOTIDE SEQUENCE</scope>
</reference>
<organism evidence="5">
    <name type="scientific">Tanacetum cinerariifolium</name>
    <name type="common">Dalmatian daisy</name>
    <name type="synonym">Chrysanthemum cinerariifolium</name>
    <dbReference type="NCBI Taxonomy" id="118510"/>
    <lineage>
        <taxon>Eukaryota</taxon>
        <taxon>Viridiplantae</taxon>
        <taxon>Streptophyta</taxon>
        <taxon>Embryophyta</taxon>
        <taxon>Tracheophyta</taxon>
        <taxon>Spermatophyta</taxon>
        <taxon>Magnoliopsida</taxon>
        <taxon>eudicotyledons</taxon>
        <taxon>Gunneridae</taxon>
        <taxon>Pentapetalae</taxon>
        <taxon>asterids</taxon>
        <taxon>campanulids</taxon>
        <taxon>Asterales</taxon>
        <taxon>Asteraceae</taxon>
        <taxon>Asteroideae</taxon>
        <taxon>Anthemideae</taxon>
        <taxon>Anthemidinae</taxon>
        <taxon>Tanacetum</taxon>
    </lineage>
</organism>
<evidence type="ECO:0000256" key="3">
    <source>
        <dbReference type="SAM" id="Phobius"/>
    </source>
</evidence>
<dbReference type="InterPro" id="IPR003855">
    <property type="entry name" value="K+_transporter"/>
</dbReference>
<keyword evidence="3" id="KW-0472">Membrane</keyword>
<evidence type="ECO:0000256" key="2">
    <source>
        <dbReference type="ARBA" id="ARBA00008440"/>
    </source>
</evidence>
<dbReference type="EMBL" id="BKCJ010000036">
    <property type="protein sequence ID" value="GEU28997.1"/>
    <property type="molecule type" value="Genomic_DNA"/>
</dbReference>
<dbReference type="PANTHER" id="PTHR30540:SF10">
    <property type="entry name" value="POTASSIUM TRANSPORTER 8"/>
    <property type="match status" value="1"/>
</dbReference>
<name>A0A699GHM1_TANCI</name>
<dbReference type="Pfam" id="PF02705">
    <property type="entry name" value="K_trans"/>
    <property type="match status" value="1"/>
</dbReference>
<feature type="transmembrane region" description="Helical" evidence="3">
    <location>
        <begin position="113"/>
        <end position="133"/>
    </location>
</feature>
<protein>
    <submittedName>
        <fullName evidence="5">Potassium transporter 8-like</fullName>
    </submittedName>
</protein>
<keyword evidence="3" id="KW-1133">Transmembrane helix</keyword>
<keyword evidence="3" id="KW-0812">Transmembrane</keyword>
<comment type="caution">
    <text evidence="5">The sequence shown here is derived from an EMBL/GenBank/DDBJ whole genome shotgun (WGS) entry which is preliminary data.</text>
</comment>
<evidence type="ECO:0000256" key="1">
    <source>
        <dbReference type="ARBA" id="ARBA00004651"/>
    </source>
</evidence>